<proteinExistence type="predicted"/>
<dbReference type="InterPro" id="IPR036047">
    <property type="entry name" value="F-box-like_dom_sf"/>
</dbReference>
<dbReference type="EMBL" id="GG738901">
    <property type="protein sequence ID" value="EFC39217.1"/>
    <property type="molecule type" value="Genomic_DNA"/>
</dbReference>
<keyword evidence="3" id="KW-1185">Reference proteome</keyword>
<dbReference type="SUPFAM" id="SSF81383">
    <property type="entry name" value="F-box domain"/>
    <property type="match status" value="1"/>
</dbReference>
<organism evidence="3">
    <name type="scientific">Naegleria gruberi</name>
    <name type="common">Amoeba</name>
    <dbReference type="NCBI Taxonomy" id="5762"/>
    <lineage>
        <taxon>Eukaryota</taxon>
        <taxon>Discoba</taxon>
        <taxon>Heterolobosea</taxon>
        <taxon>Tetramitia</taxon>
        <taxon>Eutetramitia</taxon>
        <taxon>Vahlkampfiidae</taxon>
        <taxon>Naegleria</taxon>
    </lineage>
</organism>
<sequence>MFEKLLGRFRRNSKNSSPSSKPQMKPLDFDDDDDYDEEGELNYKCSSEEILVIKLTSDEARKYRDLMRMEDINHSITMGGYLRWRDIVSCMRVCKEWKEIIDCNAAYNMFLQKVLKSLEDCYPVCVNLSGNMKRSHVVGKGLKSLQEFVSFSKYSMRWLESSRFGYNNGITQSSTTMLLDFMSIDPKKIGHKQFHEDIKVIIPDQLAEKDPWYSLTSPLWNIDEDESFGIFMAFQSRFQYRFSFISLAYLRGEFYKAIPQSKEITKNISVKGEYEVDEPETPIGRYRASSSKEFSASSVSQFILEELTEDFAHDRFYDEEETVEAEAKVTLEFNSGLRKMLFKIWKSGLLNYAPVRNYVFQLLYLLENHKIYDFHRFHFHDNMKDTNVSETVQAFLSSEKGDSETFYTYLDVKKPCSGYSGGQSNTFYFVALTLKHSPTHADECEFEYALLQYYHYTVRGMALS</sequence>
<dbReference type="KEGG" id="ngr:NAEGRDRAFT_52565"/>
<evidence type="ECO:0000313" key="2">
    <source>
        <dbReference type="EMBL" id="EFC39217.1"/>
    </source>
</evidence>
<name>D2VVE2_NAEGR</name>
<dbReference type="Proteomes" id="UP000006671">
    <property type="component" value="Unassembled WGS sequence"/>
</dbReference>
<protein>
    <submittedName>
        <fullName evidence="2">Predicted protein</fullName>
    </submittedName>
</protein>
<dbReference type="InParanoid" id="D2VVE2"/>
<gene>
    <name evidence="2" type="ORF">NAEGRDRAFT_52565</name>
</gene>
<accession>D2VVE2</accession>
<dbReference type="GeneID" id="8853489"/>
<dbReference type="AlphaFoldDB" id="D2VVE2"/>
<feature type="region of interest" description="Disordered" evidence="1">
    <location>
        <begin position="1"/>
        <end position="31"/>
    </location>
</feature>
<evidence type="ECO:0000256" key="1">
    <source>
        <dbReference type="SAM" id="MobiDB-lite"/>
    </source>
</evidence>
<dbReference type="RefSeq" id="XP_002671961.1">
    <property type="nucleotide sequence ID" value="XM_002671915.1"/>
</dbReference>
<reference evidence="2 3" key="1">
    <citation type="journal article" date="2010" name="Cell">
        <title>The genome of Naegleria gruberi illuminates early eukaryotic versatility.</title>
        <authorList>
            <person name="Fritz-Laylin L.K."/>
            <person name="Prochnik S.E."/>
            <person name="Ginger M.L."/>
            <person name="Dacks J.B."/>
            <person name="Carpenter M.L."/>
            <person name="Field M.C."/>
            <person name="Kuo A."/>
            <person name="Paredez A."/>
            <person name="Chapman J."/>
            <person name="Pham J."/>
            <person name="Shu S."/>
            <person name="Neupane R."/>
            <person name="Cipriano M."/>
            <person name="Mancuso J."/>
            <person name="Tu H."/>
            <person name="Salamov A."/>
            <person name="Lindquist E."/>
            <person name="Shapiro H."/>
            <person name="Lucas S."/>
            <person name="Grigoriev I.V."/>
            <person name="Cande W.Z."/>
            <person name="Fulton C."/>
            <person name="Rokhsar D.S."/>
            <person name="Dawson S.C."/>
        </authorList>
    </citation>
    <scope>NUCLEOTIDE SEQUENCE [LARGE SCALE GENOMIC DNA]</scope>
    <source>
        <strain evidence="2 3">NEG-M</strain>
    </source>
</reference>
<dbReference type="VEuPathDB" id="AmoebaDB:NAEGRDRAFT_52565"/>
<dbReference type="CDD" id="cd09917">
    <property type="entry name" value="F-box_SF"/>
    <property type="match status" value="1"/>
</dbReference>
<evidence type="ECO:0000313" key="3">
    <source>
        <dbReference type="Proteomes" id="UP000006671"/>
    </source>
</evidence>